<feature type="transmembrane region" description="Helical" evidence="2">
    <location>
        <begin position="16"/>
        <end position="37"/>
    </location>
</feature>
<dbReference type="RefSeq" id="WP_013594277.1">
    <property type="nucleotide sequence ID" value="NC_015138.1"/>
</dbReference>
<dbReference type="OrthoDB" id="8821460at2"/>
<feature type="compositionally biased region" description="Low complexity" evidence="1">
    <location>
        <begin position="89"/>
        <end position="104"/>
    </location>
</feature>
<dbReference type="HOGENOM" id="CLU_2244033_0_0_4"/>
<proteinExistence type="predicted"/>
<evidence type="ECO:0000313" key="4">
    <source>
        <dbReference type="Proteomes" id="UP000002482"/>
    </source>
</evidence>
<evidence type="ECO:0000313" key="3">
    <source>
        <dbReference type="EMBL" id="ADX45759.1"/>
    </source>
</evidence>
<name>F0Q784_PARA1</name>
<organism evidence="3 4">
    <name type="scientific">Paracidovorax avenae (strain ATCC 19860 / DSM 7227 / CCUG 15838 / JCM 20985 / LMG 2117 / NCPPB 1011)</name>
    <name type="common">Acidovorax avenae</name>
    <dbReference type="NCBI Taxonomy" id="643561"/>
    <lineage>
        <taxon>Bacteria</taxon>
        <taxon>Pseudomonadati</taxon>
        <taxon>Pseudomonadota</taxon>
        <taxon>Betaproteobacteria</taxon>
        <taxon>Burkholderiales</taxon>
        <taxon>Comamonadaceae</taxon>
        <taxon>Paracidovorax</taxon>
    </lineage>
</organism>
<sequence length="104" mass="10338">MQTSTDTRSNRDNRRGWWMAVATAAIVLAAVIAFNLLGPKNPARPPGDGHKTPASQGAAQSGGPAPDGSVQGAAPQRSDTPTPSGREGVGAPAGAVPAEAAASR</sequence>
<keyword evidence="2" id="KW-1133">Transmembrane helix</keyword>
<reference evidence="3" key="1">
    <citation type="submission" date="2011-02" db="EMBL/GenBank/DDBJ databases">
        <title>Complete sequence of Acidovorax avenae subsp. avenae ATCC 19860.</title>
        <authorList>
            <consortium name="US DOE Joint Genome Institute"/>
            <person name="Lucas S."/>
            <person name="Copeland A."/>
            <person name="Lapidus A."/>
            <person name="Cheng J.-F."/>
            <person name="Goodwin L."/>
            <person name="Pitluck S."/>
            <person name="Chertkov O."/>
            <person name="Held B."/>
            <person name="Detter J.C."/>
            <person name="Han C."/>
            <person name="Tapia R."/>
            <person name="Land M."/>
            <person name="Hauser L."/>
            <person name="Kyrpides N."/>
            <person name="Ivanova N."/>
            <person name="Ovchinnikova G."/>
            <person name="Pagani I."/>
            <person name="Gordon S."/>
            <person name="Woyke T."/>
        </authorList>
    </citation>
    <scope>NUCLEOTIDE SEQUENCE</scope>
    <source>
        <strain evidence="3">ATCC 19860</strain>
    </source>
</reference>
<gene>
    <name evidence="3" type="ordered locus">Acav_1842</name>
</gene>
<evidence type="ECO:0000256" key="2">
    <source>
        <dbReference type="SAM" id="Phobius"/>
    </source>
</evidence>
<dbReference type="AlphaFoldDB" id="F0Q784"/>
<dbReference type="EMBL" id="CP002521">
    <property type="protein sequence ID" value="ADX45759.1"/>
    <property type="molecule type" value="Genomic_DNA"/>
</dbReference>
<accession>F0Q784</accession>
<keyword evidence="4" id="KW-1185">Reference proteome</keyword>
<evidence type="ECO:0000256" key="1">
    <source>
        <dbReference type="SAM" id="MobiDB-lite"/>
    </source>
</evidence>
<dbReference type="Proteomes" id="UP000002482">
    <property type="component" value="Chromosome"/>
</dbReference>
<dbReference type="GeneID" id="34235648"/>
<protein>
    <submittedName>
        <fullName evidence="3">Uncharacterized protein</fullName>
    </submittedName>
</protein>
<keyword evidence="2" id="KW-0472">Membrane</keyword>
<feature type="region of interest" description="Disordered" evidence="1">
    <location>
        <begin position="37"/>
        <end position="104"/>
    </location>
</feature>
<keyword evidence="2" id="KW-0812">Transmembrane</keyword>
<feature type="compositionally biased region" description="Low complexity" evidence="1">
    <location>
        <begin position="53"/>
        <end position="69"/>
    </location>
</feature>
<dbReference type="KEGG" id="aaa:Acav_1842"/>